<evidence type="ECO:0000256" key="2">
    <source>
        <dbReference type="ARBA" id="ARBA00022491"/>
    </source>
</evidence>
<organism evidence="7 8">
    <name type="scientific">Daphnia magna</name>
    <dbReference type="NCBI Taxonomy" id="35525"/>
    <lineage>
        <taxon>Eukaryota</taxon>
        <taxon>Metazoa</taxon>
        <taxon>Ecdysozoa</taxon>
        <taxon>Arthropoda</taxon>
        <taxon>Crustacea</taxon>
        <taxon>Branchiopoda</taxon>
        <taxon>Diplostraca</taxon>
        <taxon>Cladocera</taxon>
        <taxon>Anomopoda</taxon>
        <taxon>Daphniidae</taxon>
        <taxon>Daphnia</taxon>
    </lineage>
</organism>
<reference evidence="7 8" key="1">
    <citation type="journal article" date="2023" name="Nucleic Acids Res.">
        <title>The hologenome of Daphnia magna reveals possible DNA methylation and microbiome-mediated evolution of the host genome.</title>
        <authorList>
            <person name="Chaturvedi A."/>
            <person name="Li X."/>
            <person name="Dhandapani V."/>
            <person name="Marshall H."/>
            <person name="Kissane S."/>
            <person name="Cuenca-Cambronero M."/>
            <person name="Asole G."/>
            <person name="Calvet F."/>
            <person name="Ruiz-Romero M."/>
            <person name="Marangio P."/>
            <person name="Guigo R."/>
            <person name="Rago D."/>
            <person name="Mirbahai L."/>
            <person name="Eastwood N."/>
            <person name="Colbourne J.K."/>
            <person name="Zhou J."/>
            <person name="Mallon E."/>
            <person name="Orsini L."/>
        </authorList>
    </citation>
    <scope>NUCLEOTIDE SEQUENCE [LARGE SCALE GENOMIC DNA]</scope>
    <source>
        <strain evidence="7">LRV0_1</strain>
    </source>
</reference>
<evidence type="ECO:0000313" key="7">
    <source>
        <dbReference type="EMBL" id="KAK4013806.1"/>
    </source>
</evidence>
<keyword evidence="8" id="KW-1185">Reference proteome</keyword>
<dbReference type="Proteomes" id="UP001234178">
    <property type="component" value="Unassembled WGS sequence"/>
</dbReference>
<evidence type="ECO:0000256" key="1">
    <source>
        <dbReference type="ARBA" id="ARBA00004123"/>
    </source>
</evidence>
<feature type="domain" description="BEN" evidence="6">
    <location>
        <begin position="62"/>
        <end position="111"/>
    </location>
</feature>
<sequence>MKTIAGGTKQKQRFPIRFSRVCGYFRWVKLSRSCETLINPNALKNAVSYGKGGKKVADMNAMTNVLMEDLWDRTFMAQHSLSGKKAKNDKSDGPPKPALPAYPVQAIKNGIKSPPVTTYPFKFADYVTEFWGKHYNIQVETQQIRRSISTKLSMEYSAYKKRASTILARGDGATSAAAFHHPGHSEDDEALLILWKFSLCITVQFLIQNYVTAAYEQILYVSFPGMYNMYLRVFTMKRIFKN</sequence>
<evidence type="ECO:0000256" key="5">
    <source>
        <dbReference type="ARBA" id="ARBA00023242"/>
    </source>
</evidence>
<keyword evidence="5" id="KW-0539">Nucleus</keyword>
<accession>A0ABQ9ZLL5</accession>
<dbReference type="InterPro" id="IPR037496">
    <property type="entry name" value="BEND6-like"/>
</dbReference>
<evidence type="ECO:0000313" key="8">
    <source>
        <dbReference type="Proteomes" id="UP001234178"/>
    </source>
</evidence>
<keyword evidence="4" id="KW-0804">Transcription</keyword>
<protein>
    <recommendedName>
        <fullName evidence="6">BEN domain-containing protein</fullName>
    </recommendedName>
</protein>
<proteinExistence type="predicted"/>
<dbReference type="PANTHER" id="PTHR35346:SF1">
    <property type="entry name" value="BEN DOMAIN-CONTAINING PROTEIN 6"/>
    <property type="match status" value="1"/>
</dbReference>
<dbReference type="EMBL" id="JAOYFB010000004">
    <property type="protein sequence ID" value="KAK4013806.1"/>
    <property type="molecule type" value="Genomic_DNA"/>
</dbReference>
<dbReference type="Gene3D" id="1.10.10.2590">
    <property type="entry name" value="BEN domain"/>
    <property type="match status" value="1"/>
</dbReference>
<evidence type="ECO:0000256" key="4">
    <source>
        <dbReference type="ARBA" id="ARBA00023163"/>
    </source>
</evidence>
<keyword evidence="3" id="KW-0805">Transcription regulation</keyword>
<name>A0ABQ9ZLL5_9CRUS</name>
<dbReference type="Pfam" id="PF10523">
    <property type="entry name" value="BEN"/>
    <property type="match status" value="1"/>
</dbReference>
<gene>
    <name evidence="7" type="ORF">OUZ56_026359</name>
</gene>
<evidence type="ECO:0000259" key="6">
    <source>
        <dbReference type="Pfam" id="PF10523"/>
    </source>
</evidence>
<comment type="subcellular location">
    <subcellularLocation>
        <location evidence="1">Nucleus</location>
    </subcellularLocation>
</comment>
<dbReference type="InterPro" id="IPR018379">
    <property type="entry name" value="BEN_domain"/>
</dbReference>
<dbReference type="PANTHER" id="PTHR35346">
    <property type="entry name" value="BEN DOMAIN-CONTAINING PROTEIN 6"/>
    <property type="match status" value="1"/>
</dbReference>
<evidence type="ECO:0000256" key="3">
    <source>
        <dbReference type="ARBA" id="ARBA00023015"/>
    </source>
</evidence>
<comment type="caution">
    <text evidence="7">The sequence shown here is derived from an EMBL/GenBank/DDBJ whole genome shotgun (WGS) entry which is preliminary data.</text>
</comment>
<keyword evidence="2" id="KW-0678">Repressor</keyword>